<keyword evidence="1" id="KW-0732">Signal</keyword>
<evidence type="ECO:0000313" key="2">
    <source>
        <dbReference type="EMBL" id="MFC4232747.1"/>
    </source>
</evidence>
<reference evidence="3" key="1">
    <citation type="journal article" date="2019" name="Int. J. Syst. Evol. Microbiol.">
        <title>The Global Catalogue of Microorganisms (GCM) 10K type strain sequencing project: providing services to taxonomists for standard genome sequencing and annotation.</title>
        <authorList>
            <consortium name="The Broad Institute Genomics Platform"/>
            <consortium name="The Broad Institute Genome Sequencing Center for Infectious Disease"/>
            <person name="Wu L."/>
            <person name="Ma J."/>
        </authorList>
    </citation>
    <scope>NUCLEOTIDE SEQUENCE [LARGE SCALE GENOMIC DNA]</scope>
    <source>
        <strain evidence="3">CECT 8010</strain>
    </source>
</reference>
<feature type="signal peptide" evidence="1">
    <location>
        <begin position="1"/>
        <end position="22"/>
    </location>
</feature>
<gene>
    <name evidence="2" type="ORF">ACFOW1_12660</name>
</gene>
<organism evidence="2 3">
    <name type="scientific">Parasediminibacterium paludis</name>
    <dbReference type="NCBI Taxonomy" id="908966"/>
    <lineage>
        <taxon>Bacteria</taxon>
        <taxon>Pseudomonadati</taxon>
        <taxon>Bacteroidota</taxon>
        <taxon>Chitinophagia</taxon>
        <taxon>Chitinophagales</taxon>
        <taxon>Chitinophagaceae</taxon>
        <taxon>Parasediminibacterium</taxon>
    </lineage>
</organism>
<dbReference type="RefSeq" id="WP_379014723.1">
    <property type="nucleotide sequence ID" value="NZ_JBHSDC010000027.1"/>
</dbReference>
<accession>A0ABV8Q0S3</accession>
<feature type="chain" id="PRO_5047067446" evidence="1">
    <location>
        <begin position="23"/>
        <end position="73"/>
    </location>
</feature>
<sequence length="73" mass="8686">MKNLFISFLTSSLILLSSNCFAFTQKDSTERQALEMLKEFYTAYHTEWITTKETKRFDILIKRIDSLEKNTVR</sequence>
<comment type="caution">
    <text evidence="2">The sequence shown here is derived from an EMBL/GenBank/DDBJ whole genome shotgun (WGS) entry which is preliminary data.</text>
</comment>
<protein>
    <submittedName>
        <fullName evidence="2">Uncharacterized protein</fullName>
    </submittedName>
</protein>
<keyword evidence="3" id="KW-1185">Reference proteome</keyword>
<proteinExistence type="predicted"/>
<evidence type="ECO:0000313" key="3">
    <source>
        <dbReference type="Proteomes" id="UP001595906"/>
    </source>
</evidence>
<evidence type="ECO:0000256" key="1">
    <source>
        <dbReference type="SAM" id="SignalP"/>
    </source>
</evidence>
<dbReference type="EMBL" id="JBHSDC010000027">
    <property type="protein sequence ID" value="MFC4232747.1"/>
    <property type="molecule type" value="Genomic_DNA"/>
</dbReference>
<dbReference type="Proteomes" id="UP001595906">
    <property type="component" value="Unassembled WGS sequence"/>
</dbReference>
<name>A0ABV8Q0S3_9BACT</name>